<dbReference type="EMBL" id="GL888148">
    <property type="protein sequence ID" value="EGI66472.1"/>
    <property type="molecule type" value="Genomic_DNA"/>
</dbReference>
<gene>
    <name evidence="2" type="ORF">G5I_04945</name>
</gene>
<organism evidence="3">
    <name type="scientific">Acromyrmex echinatior</name>
    <name type="common">Panamanian leafcutter ant</name>
    <name type="synonym">Acromyrmex octospinosus echinatior</name>
    <dbReference type="NCBI Taxonomy" id="103372"/>
    <lineage>
        <taxon>Eukaryota</taxon>
        <taxon>Metazoa</taxon>
        <taxon>Ecdysozoa</taxon>
        <taxon>Arthropoda</taxon>
        <taxon>Hexapoda</taxon>
        <taxon>Insecta</taxon>
        <taxon>Pterygota</taxon>
        <taxon>Neoptera</taxon>
        <taxon>Endopterygota</taxon>
        <taxon>Hymenoptera</taxon>
        <taxon>Apocrita</taxon>
        <taxon>Aculeata</taxon>
        <taxon>Formicoidea</taxon>
        <taxon>Formicidae</taxon>
        <taxon>Myrmicinae</taxon>
        <taxon>Acromyrmex</taxon>
    </lineage>
</organism>
<feature type="region of interest" description="Disordered" evidence="1">
    <location>
        <begin position="1"/>
        <end position="31"/>
    </location>
</feature>
<sequence>MEETAGSRLKDRGGLDVGRGGREGSRRECTNDAQDLSRTYGLFRRPLSAQREGGRSIYAKQPASCIIYMHSACTWMRESRYVAMNAYTSSHVPFVAFWLSRSRGRHSDIKGSLVPDDLLPPAYKFPHNRKGRVPKRLVPPFLTR</sequence>
<accession>F4WGZ3</accession>
<dbReference type="AlphaFoldDB" id="F4WGZ3"/>
<keyword evidence="3" id="KW-1185">Reference proteome</keyword>
<dbReference type="Proteomes" id="UP000007755">
    <property type="component" value="Unassembled WGS sequence"/>
</dbReference>
<evidence type="ECO:0000256" key="1">
    <source>
        <dbReference type="SAM" id="MobiDB-lite"/>
    </source>
</evidence>
<name>F4WGZ3_ACREC</name>
<feature type="compositionally biased region" description="Basic and acidic residues" evidence="1">
    <location>
        <begin position="8"/>
        <end position="30"/>
    </location>
</feature>
<proteinExistence type="predicted"/>
<evidence type="ECO:0000313" key="2">
    <source>
        <dbReference type="EMBL" id="EGI66472.1"/>
    </source>
</evidence>
<evidence type="ECO:0000313" key="3">
    <source>
        <dbReference type="Proteomes" id="UP000007755"/>
    </source>
</evidence>
<reference evidence="2" key="1">
    <citation type="submission" date="2011-02" db="EMBL/GenBank/DDBJ databases">
        <title>The genome of the leaf-cutting ant Acromyrmex echinatior suggests key adaptations to social evolution and fungus farming.</title>
        <authorList>
            <person name="Nygaard S."/>
            <person name="Zhang G."/>
        </authorList>
    </citation>
    <scope>NUCLEOTIDE SEQUENCE</scope>
</reference>
<protein>
    <submittedName>
        <fullName evidence="2">Uncharacterized protein</fullName>
    </submittedName>
</protein>
<dbReference type="InParanoid" id="F4WGZ3"/>